<feature type="compositionally biased region" description="Basic and acidic residues" evidence="1">
    <location>
        <begin position="180"/>
        <end position="200"/>
    </location>
</feature>
<gene>
    <name evidence="2" type="ORF">OKIOD_LOCUS9755</name>
</gene>
<name>A0ABN7SRK4_OIKDI</name>
<keyword evidence="3" id="KW-1185">Reference proteome</keyword>
<organism evidence="2 3">
    <name type="scientific">Oikopleura dioica</name>
    <name type="common">Tunicate</name>
    <dbReference type="NCBI Taxonomy" id="34765"/>
    <lineage>
        <taxon>Eukaryota</taxon>
        <taxon>Metazoa</taxon>
        <taxon>Chordata</taxon>
        <taxon>Tunicata</taxon>
        <taxon>Appendicularia</taxon>
        <taxon>Copelata</taxon>
        <taxon>Oikopleuridae</taxon>
        <taxon>Oikopleura</taxon>
    </lineage>
</organism>
<evidence type="ECO:0000313" key="2">
    <source>
        <dbReference type="EMBL" id="CAG5103896.1"/>
    </source>
</evidence>
<dbReference type="Proteomes" id="UP001158576">
    <property type="component" value="Chromosome 1"/>
</dbReference>
<evidence type="ECO:0000313" key="3">
    <source>
        <dbReference type="Proteomes" id="UP001158576"/>
    </source>
</evidence>
<accession>A0ABN7SRK4</accession>
<feature type="region of interest" description="Disordered" evidence="1">
    <location>
        <begin position="160"/>
        <end position="205"/>
    </location>
</feature>
<reference evidence="2 3" key="1">
    <citation type="submission" date="2021-04" db="EMBL/GenBank/DDBJ databases">
        <authorList>
            <person name="Bliznina A."/>
        </authorList>
    </citation>
    <scope>NUCLEOTIDE SEQUENCE [LARGE SCALE GENOMIC DNA]</scope>
</reference>
<proteinExistence type="predicted"/>
<protein>
    <submittedName>
        <fullName evidence="2">Oidioi.mRNA.OKI2018_I69.chr1.g990.t1.cds</fullName>
    </submittedName>
</protein>
<evidence type="ECO:0000256" key="1">
    <source>
        <dbReference type="SAM" id="MobiDB-lite"/>
    </source>
</evidence>
<dbReference type="EMBL" id="OU015566">
    <property type="protein sequence ID" value="CAG5103896.1"/>
    <property type="molecule type" value="Genomic_DNA"/>
</dbReference>
<sequence>MQEKKSTKNDSFRRKRVSFIRLTFGEKHKIANFIKKNENASVAELSKHFSTALKRKVTVRQIGSIKQDLQKWLNIAFKNSKETHYKFLENDEEGEDESPLAIKRRPKVHLSEEDKKEISKFLLKKRSELTLNEIAEEFAEKLGKDVSRTHIATIRNRLQRKNKTDSELKARLGSSRKTTTKTEEKSAAPLETEIKEENQRKRSLRSSKNEIFQDDFVFKIPEPMVVPSPGINKEIHEDSPSKKTKLRKRKRKNLKIKGRRLINRVMHYNCQEINEDGAVSERWLPVFEVEDFNDVVEFEKYVGKVRIGSEEDLFTPE</sequence>